<keyword evidence="9" id="KW-0472">Membrane</keyword>
<evidence type="ECO:0000256" key="8">
    <source>
        <dbReference type="ARBA" id="ARBA00023128"/>
    </source>
</evidence>
<dbReference type="GO" id="GO:0005741">
    <property type="term" value="C:mitochondrial outer membrane"/>
    <property type="evidence" value="ECO:0007669"/>
    <property type="project" value="UniProtKB-SubCell"/>
</dbReference>
<evidence type="ECO:0008006" key="13">
    <source>
        <dbReference type="Google" id="ProtNLM"/>
    </source>
</evidence>
<evidence type="ECO:0000256" key="10">
    <source>
        <dbReference type="SAM" id="MobiDB-lite"/>
    </source>
</evidence>
<dbReference type="EMBL" id="CAXLJL010000689">
    <property type="protein sequence ID" value="CAL5140024.1"/>
    <property type="molecule type" value="Genomic_DNA"/>
</dbReference>
<accession>A0AAV2TV17</accession>
<evidence type="ECO:0000256" key="3">
    <source>
        <dbReference type="ARBA" id="ARBA00022448"/>
    </source>
</evidence>
<dbReference type="CDD" id="cd07305">
    <property type="entry name" value="Porin3_Tom40"/>
    <property type="match status" value="1"/>
</dbReference>
<dbReference type="Pfam" id="PF01459">
    <property type="entry name" value="Porin_3"/>
    <property type="match status" value="1"/>
</dbReference>
<dbReference type="Gene3D" id="2.40.160.10">
    <property type="entry name" value="Porin"/>
    <property type="match status" value="1"/>
</dbReference>
<comment type="caution">
    <text evidence="11">The sequence shown here is derived from an EMBL/GenBank/DDBJ whole genome shotgun (WGS) entry which is preliminary data.</text>
</comment>
<reference evidence="11" key="1">
    <citation type="submission" date="2024-06" db="EMBL/GenBank/DDBJ databases">
        <authorList>
            <person name="Liu X."/>
            <person name="Lenzi L."/>
            <person name="Haldenby T S."/>
            <person name="Uol C."/>
        </authorList>
    </citation>
    <scope>NUCLEOTIDE SEQUENCE</scope>
</reference>
<evidence type="ECO:0000256" key="1">
    <source>
        <dbReference type="ARBA" id="ARBA00004374"/>
    </source>
</evidence>
<keyword evidence="7" id="KW-0653">Protein transport</keyword>
<gene>
    <name evidence="11" type="ORF">CDAUBV1_LOCUS15200</name>
</gene>
<evidence type="ECO:0000313" key="12">
    <source>
        <dbReference type="Proteomes" id="UP001497525"/>
    </source>
</evidence>
<evidence type="ECO:0000313" key="11">
    <source>
        <dbReference type="EMBL" id="CAL5140024.1"/>
    </source>
</evidence>
<keyword evidence="4" id="KW-1134">Transmembrane beta strand</keyword>
<keyword evidence="6" id="KW-1000">Mitochondrion outer membrane</keyword>
<comment type="similarity">
    <text evidence="2">Belongs to the Tom40 family.</text>
</comment>
<keyword evidence="8" id="KW-0496">Mitochondrion</keyword>
<evidence type="ECO:0000256" key="5">
    <source>
        <dbReference type="ARBA" id="ARBA00022692"/>
    </source>
</evidence>
<evidence type="ECO:0000256" key="4">
    <source>
        <dbReference type="ARBA" id="ARBA00022452"/>
    </source>
</evidence>
<dbReference type="AlphaFoldDB" id="A0AAV2TV17"/>
<protein>
    <recommendedName>
        <fullName evidence="13">Mitochondrial import receptor subunit TOM40</fullName>
    </recommendedName>
</protein>
<dbReference type="InterPro" id="IPR027246">
    <property type="entry name" value="Porin_Euk/Tom40"/>
</dbReference>
<dbReference type="Proteomes" id="UP001497525">
    <property type="component" value="Unassembled WGS sequence"/>
</dbReference>
<feature type="region of interest" description="Disordered" evidence="10">
    <location>
        <begin position="1"/>
        <end position="46"/>
    </location>
</feature>
<dbReference type="InterPro" id="IPR037930">
    <property type="entry name" value="Tom40"/>
</dbReference>
<keyword evidence="3" id="KW-0813">Transport</keyword>
<organism evidence="11 12">
    <name type="scientific">Calicophoron daubneyi</name>
    <name type="common">Rumen fluke</name>
    <name type="synonym">Paramphistomum daubneyi</name>
    <dbReference type="NCBI Taxonomy" id="300641"/>
    <lineage>
        <taxon>Eukaryota</taxon>
        <taxon>Metazoa</taxon>
        <taxon>Spiralia</taxon>
        <taxon>Lophotrochozoa</taxon>
        <taxon>Platyhelminthes</taxon>
        <taxon>Trematoda</taxon>
        <taxon>Digenea</taxon>
        <taxon>Plagiorchiida</taxon>
        <taxon>Pronocephalata</taxon>
        <taxon>Paramphistomoidea</taxon>
        <taxon>Paramphistomidae</taxon>
        <taxon>Calicophoron</taxon>
    </lineage>
</organism>
<dbReference type="InterPro" id="IPR023614">
    <property type="entry name" value="Porin_dom_sf"/>
</dbReference>
<keyword evidence="5" id="KW-0812">Transmembrane</keyword>
<dbReference type="GO" id="GO:0008320">
    <property type="term" value="F:protein transmembrane transporter activity"/>
    <property type="evidence" value="ECO:0007669"/>
    <property type="project" value="InterPro"/>
</dbReference>
<evidence type="ECO:0000256" key="7">
    <source>
        <dbReference type="ARBA" id="ARBA00022927"/>
    </source>
</evidence>
<proteinExistence type="inferred from homology"/>
<comment type="subcellular location">
    <subcellularLocation>
        <location evidence="1">Mitochondrion outer membrane</location>
        <topology evidence="1">Multi-pass membrane protein</topology>
    </subcellularLocation>
</comment>
<dbReference type="PANTHER" id="PTHR10802">
    <property type="entry name" value="MITOCHONDRIAL IMPORT RECEPTOR SUBUNIT TOM40"/>
    <property type="match status" value="1"/>
</dbReference>
<evidence type="ECO:0000256" key="9">
    <source>
        <dbReference type="ARBA" id="ARBA00023136"/>
    </source>
</evidence>
<sequence length="327" mass="35935">MGNTVRAASAQPSGQGDFPATLDPTVSGDELNKTESPPEGPGTIESIHNKAHDVFPVPFDGAKLVINKGLSPNFQVNHSISLSNDEQGGYRFGVTYVGHNKVSETESYPVFMGELQPNGNIQAQIIHRFSDLLNVRYIAQAQPSRMMGQQLATELRGSKWQSAFTVINPDISRGQAMAAFDVMKQVSKRVALGSMFFYQRSPQLPAKQDGVWSIGGKYTADKWQLAATVRPWQLGIHTSFHMQVNENLQLAAEMESSYQQQSNTTTLGYKYEIPKATMAFKAQIDSNWNVASSLEKKLVPFPFTFTLCALGNQTKAKYAFGVGLMVG</sequence>
<evidence type="ECO:0000256" key="2">
    <source>
        <dbReference type="ARBA" id="ARBA00010510"/>
    </source>
</evidence>
<name>A0AAV2TV17_CALDB</name>
<evidence type="ECO:0000256" key="6">
    <source>
        <dbReference type="ARBA" id="ARBA00022787"/>
    </source>
</evidence>
<dbReference type="GO" id="GO:0030150">
    <property type="term" value="P:protein import into mitochondrial matrix"/>
    <property type="evidence" value="ECO:0007669"/>
    <property type="project" value="InterPro"/>
</dbReference>